<evidence type="ECO:0000313" key="2">
    <source>
        <dbReference type="RefSeq" id="XP_026672435.1"/>
    </source>
</evidence>
<keyword evidence="1" id="KW-1185">Reference proteome</keyword>
<name>A0AAJ7S6L5_9HYME</name>
<evidence type="ECO:0000313" key="1">
    <source>
        <dbReference type="Proteomes" id="UP000694925"/>
    </source>
</evidence>
<accession>A0AAJ7S6L5</accession>
<dbReference type="AlphaFoldDB" id="A0AAJ7S6L5"/>
<dbReference type="Proteomes" id="UP000694925">
    <property type="component" value="Unplaced"/>
</dbReference>
<dbReference type="KEGG" id="ccal:113464788"/>
<proteinExistence type="predicted"/>
<protein>
    <submittedName>
        <fullName evidence="2">Uncharacterized protein LOC113464788</fullName>
    </submittedName>
</protein>
<sequence>MFTKYILSASSAHIVRSTEILKIVKFKTYSCSMRPMRTSLWMLNRLWPYKSQDERRLHQLTATHERADALFTNYKSAQLNKIKYKEKDVAGEIKNDEVLFGHGFRS</sequence>
<dbReference type="RefSeq" id="XP_026672435.1">
    <property type="nucleotide sequence ID" value="XM_026816634.1"/>
</dbReference>
<dbReference type="GeneID" id="113464788"/>
<reference evidence="2" key="1">
    <citation type="submission" date="2025-08" db="UniProtKB">
        <authorList>
            <consortium name="RefSeq"/>
        </authorList>
    </citation>
    <scope>IDENTIFICATION</scope>
    <source>
        <tissue evidence="2">Whole body</tissue>
    </source>
</reference>
<gene>
    <name evidence="2" type="primary">LOC113464788</name>
</gene>
<organism evidence="1 2">
    <name type="scientific">Ceratina calcarata</name>
    <dbReference type="NCBI Taxonomy" id="156304"/>
    <lineage>
        <taxon>Eukaryota</taxon>
        <taxon>Metazoa</taxon>
        <taxon>Ecdysozoa</taxon>
        <taxon>Arthropoda</taxon>
        <taxon>Hexapoda</taxon>
        <taxon>Insecta</taxon>
        <taxon>Pterygota</taxon>
        <taxon>Neoptera</taxon>
        <taxon>Endopterygota</taxon>
        <taxon>Hymenoptera</taxon>
        <taxon>Apocrita</taxon>
        <taxon>Aculeata</taxon>
        <taxon>Apoidea</taxon>
        <taxon>Anthophila</taxon>
        <taxon>Apidae</taxon>
        <taxon>Ceratina</taxon>
        <taxon>Zadontomerus</taxon>
    </lineage>
</organism>